<evidence type="ECO:0000256" key="2">
    <source>
        <dbReference type="ARBA" id="ARBA00022737"/>
    </source>
</evidence>
<dbReference type="InterPro" id="IPR002902">
    <property type="entry name" value="GNK2"/>
</dbReference>
<dbReference type="CDD" id="cd23509">
    <property type="entry name" value="Gnk2-like"/>
    <property type="match status" value="1"/>
</dbReference>
<keyword evidence="5" id="KW-1185">Reference proteome</keyword>
<evidence type="ECO:0000256" key="1">
    <source>
        <dbReference type="ARBA" id="ARBA00022729"/>
    </source>
</evidence>
<keyword evidence="1" id="KW-0732">Signal</keyword>
<dbReference type="PROSITE" id="PS51473">
    <property type="entry name" value="GNK2"/>
    <property type="match status" value="1"/>
</dbReference>
<accession>A0ABD1RA19</accession>
<gene>
    <name evidence="4" type="ORF">Fot_45488</name>
</gene>
<sequence length="199" mass="22776">MDSTAPRPGTILIEYIPLRSVEKMFNSIHVVVVSIMPHAQSYNCVLIKKKSILWDTDLCMIRYSNDYIFGTLKMLPTFYQWTVENATSEEDRFYRYLRTLFDSLRRQAVYGGPLNKFAAENRTGPDFSTIYGLVQCTPDLTSEDYSDCLNKVAQNVIPGCCQRKKGFSFFTPGCIFSVWNVSILQLHSSTNTTNIDTTR</sequence>
<protein>
    <recommendedName>
        <fullName evidence="3">Gnk2-homologous domain-containing protein</fullName>
    </recommendedName>
</protein>
<dbReference type="Gene3D" id="3.30.430.20">
    <property type="entry name" value="Gnk2 domain, C-X8-C-X2-C motif"/>
    <property type="match status" value="1"/>
</dbReference>
<evidence type="ECO:0000259" key="3">
    <source>
        <dbReference type="PROSITE" id="PS51473"/>
    </source>
</evidence>
<organism evidence="4 5">
    <name type="scientific">Forsythia ovata</name>
    <dbReference type="NCBI Taxonomy" id="205694"/>
    <lineage>
        <taxon>Eukaryota</taxon>
        <taxon>Viridiplantae</taxon>
        <taxon>Streptophyta</taxon>
        <taxon>Embryophyta</taxon>
        <taxon>Tracheophyta</taxon>
        <taxon>Spermatophyta</taxon>
        <taxon>Magnoliopsida</taxon>
        <taxon>eudicotyledons</taxon>
        <taxon>Gunneridae</taxon>
        <taxon>Pentapetalae</taxon>
        <taxon>asterids</taxon>
        <taxon>lamiids</taxon>
        <taxon>Lamiales</taxon>
        <taxon>Oleaceae</taxon>
        <taxon>Forsythieae</taxon>
        <taxon>Forsythia</taxon>
    </lineage>
</organism>
<evidence type="ECO:0000313" key="5">
    <source>
        <dbReference type="Proteomes" id="UP001604277"/>
    </source>
</evidence>
<dbReference type="InterPro" id="IPR038408">
    <property type="entry name" value="GNK2_sf"/>
</dbReference>
<dbReference type="EMBL" id="JBFOLJ010000013">
    <property type="protein sequence ID" value="KAL2484044.1"/>
    <property type="molecule type" value="Genomic_DNA"/>
</dbReference>
<comment type="caution">
    <text evidence="4">The sequence shown here is derived from an EMBL/GenBank/DDBJ whole genome shotgun (WGS) entry which is preliminary data.</text>
</comment>
<proteinExistence type="predicted"/>
<name>A0ABD1RA19_9LAMI</name>
<reference evidence="5" key="1">
    <citation type="submission" date="2024-07" db="EMBL/GenBank/DDBJ databases">
        <title>Two chromosome-level genome assemblies of Korean endemic species Abeliophyllum distichum and Forsythia ovata (Oleaceae).</title>
        <authorList>
            <person name="Jang H."/>
        </authorList>
    </citation>
    <scope>NUCLEOTIDE SEQUENCE [LARGE SCALE GENOMIC DNA]</scope>
</reference>
<dbReference type="Pfam" id="PF01657">
    <property type="entry name" value="Stress-antifung"/>
    <property type="match status" value="1"/>
</dbReference>
<keyword evidence="2" id="KW-0677">Repeat</keyword>
<dbReference type="AlphaFoldDB" id="A0ABD1RA19"/>
<evidence type="ECO:0000313" key="4">
    <source>
        <dbReference type="EMBL" id="KAL2484044.1"/>
    </source>
</evidence>
<dbReference type="PANTHER" id="PTHR32099:SF51">
    <property type="entry name" value="CYSTEINE-RICH RECEPTOR-LIKE PROTEIN KINASE 25 ISOFORM X1"/>
    <property type="match status" value="1"/>
</dbReference>
<dbReference type="PANTHER" id="PTHR32099">
    <property type="entry name" value="CYSTEINE-RICH REPEAT SECRETORY PROTEIN"/>
    <property type="match status" value="1"/>
</dbReference>
<dbReference type="Proteomes" id="UP001604277">
    <property type="component" value="Unassembled WGS sequence"/>
</dbReference>
<feature type="domain" description="Gnk2-homologous" evidence="3">
    <location>
        <begin position="74"/>
        <end position="183"/>
    </location>
</feature>